<proteinExistence type="inferred from homology"/>
<dbReference type="PROSITE" id="PS51257">
    <property type="entry name" value="PROKAR_LIPOPROTEIN"/>
    <property type="match status" value="1"/>
</dbReference>
<reference evidence="5 6" key="1">
    <citation type="submission" date="2019-02" db="EMBL/GenBank/DDBJ databases">
        <title>Complete Genome Sequence and Methylome Analysis of Sphaerotilus natans subsp. sulfidivorans D-507.</title>
        <authorList>
            <person name="Fomenkov A."/>
            <person name="Gridneva E."/>
            <person name="Smolyakov D."/>
            <person name="Dubinina G."/>
            <person name="Vincze T."/>
            <person name="Grabovich M."/>
            <person name="Roberts R.J."/>
        </authorList>
    </citation>
    <scope>NUCLEOTIDE SEQUENCE [LARGE SCALE GENOMIC DNA]</scope>
    <source>
        <strain evidence="5 6">D-507</strain>
    </source>
</reference>
<dbReference type="InterPro" id="IPR006311">
    <property type="entry name" value="TAT_signal"/>
</dbReference>
<reference evidence="4 7" key="2">
    <citation type="submission" date="2024-06" db="EMBL/GenBank/DDBJ databases">
        <title>Genomic Encyclopedia of Type Strains, Phase IV (KMG-IV): sequencing the most valuable type-strain genomes for metagenomic binning, comparative biology and taxonomic classification.</title>
        <authorList>
            <person name="Goeker M."/>
        </authorList>
    </citation>
    <scope>NUCLEOTIDE SEQUENCE [LARGE SCALE GENOMIC DNA]</scope>
    <source>
        <strain evidence="4 7">D-501</strain>
    </source>
</reference>
<evidence type="ECO:0000256" key="2">
    <source>
        <dbReference type="ARBA" id="ARBA00010742"/>
    </source>
</evidence>
<keyword evidence="7" id="KW-1185">Reference proteome</keyword>
<dbReference type="OrthoDB" id="9815602at2"/>
<organism evidence="5 6">
    <name type="scientific">Sphaerotilus sulfidivorans</name>
    <dbReference type="NCBI Taxonomy" id="639200"/>
    <lineage>
        <taxon>Bacteria</taxon>
        <taxon>Pseudomonadati</taxon>
        <taxon>Pseudomonadota</taxon>
        <taxon>Betaproteobacteria</taxon>
        <taxon>Burkholderiales</taxon>
        <taxon>Sphaerotilaceae</taxon>
        <taxon>Sphaerotilus</taxon>
    </lineage>
</organism>
<dbReference type="KEGG" id="snn:EWH46_08770"/>
<sequence>MTLNRRSFLFRVPAVPLAAALLGGCVEMPLAPLRIGINAWVGYDPLVLARDQGGVDAQVLRIIDMFSNTDSLRALRNGLLDGAALTLDEALRLADGGLPVVIIAMINQSEGADAVLARPDVLQASDLRGRVIGLEKTALGAVVLEQLLQEGSLRPNEVSTLHVEAAQHADMLRAGRVDAVITFEPMASQLEQAGMRRIFDSRQMPGEIIDVLVVRRGIAPQRLLPLLQAWERGRQALEHDPAAAAALLAIGTDLSETDYLQTLKGLKLLPLDISLQELRQDEHGHSPLAVHGRLMERTLQRLQLLSRPVDWKTLIDDRALRLWQAGATTKGQP</sequence>
<dbReference type="Pfam" id="PF13379">
    <property type="entry name" value="NMT1_2"/>
    <property type="match status" value="1"/>
</dbReference>
<dbReference type="PANTHER" id="PTHR30024:SF47">
    <property type="entry name" value="TAURINE-BINDING PERIPLASMIC PROTEIN"/>
    <property type="match status" value="1"/>
</dbReference>
<dbReference type="RefSeq" id="WP_149503571.1">
    <property type="nucleotide sequence ID" value="NZ_CP035708.1"/>
</dbReference>
<protein>
    <submittedName>
        <fullName evidence="4">NitT/TauT family transport system substrate-binding protein</fullName>
    </submittedName>
</protein>
<dbReference type="Gene3D" id="3.40.190.10">
    <property type="entry name" value="Periplasmic binding protein-like II"/>
    <property type="match status" value="2"/>
</dbReference>
<name>A0A5C1PZJ2_9BURK</name>
<dbReference type="GO" id="GO:0042597">
    <property type="term" value="C:periplasmic space"/>
    <property type="evidence" value="ECO:0007669"/>
    <property type="project" value="UniProtKB-SubCell"/>
</dbReference>
<dbReference type="AlphaFoldDB" id="A0A5C1PZJ2"/>
<dbReference type="Proteomes" id="UP001549111">
    <property type="component" value="Unassembled WGS sequence"/>
</dbReference>
<dbReference type="EMBL" id="CP035708">
    <property type="protein sequence ID" value="QEN00857.1"/>
    <property type="molecule type" value="Genomic_DNA"/>
</dbReference>
<dbReference type="Proteomes" id="UP000323522">
    <property type="component" value="Chromosome"/>
</dbReference>
<evidence type="ECO:0000313" key="6">
    <source>
        <dbReference type="Proteomes" id="UP000323522"/>
    </source>
</evidence>
<evidence type="ECO:0000313" key="7">
    <source>
        <dbReference type="Proteomes" id="UP001549111"/>
    </source>
</evidence>
<evidence type="ECO:0000256" key="3">
    <source>
        <dbReference type="ARBA" id="ARBA00022729"/>
    </source>
</evidence>
<comment type="subcellular location">
    <subcellularLocation>
        <location evidence="1">Periplasm</location>
    </subcellularLocation>
</comment>
<dbReference type="PROSITE" id="PS51318">
    <property type="entry name" value="TAT"/>
    <property type="match status" value="1"/>
</dbReference>
<comment type="similarity">
    <text evidence="2">Belongs to the bacterial solute-binding protein SsuA/TauA family.</text>
</comment>
<gene>
    <name evidence="4" type="ORF">ABIC99_001202</name>
    <name evidence="5" type="ORF">EWH46_08770</name>
</gene>
<dbReference type="EMBL" id="JBEPLS010000003">
    <property type="protein sequence ID" value="MET3603418.1"/>
    <property type="molecule type" value="Genomic_DNA"/>
</dbReference>
<evidence type="ECO:0000313" key="4">
    <source>
        <dbReference type="EMBL" id="MET3603418.1"/>
    </source>
</evidence>
<dbReference type="PANTHER" id="PTHR30024">
    <property type="entry name" value="ALIPHATIC SULFONATES-BINDING PROTEIN-RELATED"/>
    <property type="match status" value="1"/>
</dbReference>
<evidence type="ECO:0000256" key="1">
    <source>
        <dbReference type="ARBA" id="ARBA00004418"/>
    </source>
</evidence>
<evidence type="ECO:0000313" key="5">
    <source>
        <dbReference type="EMBL" id="QEN00857.1"/>
    </source>
</evidence>
<keyword evidence="3" id="KW-0732">Signal</keyword>
<accession>A0A5C1PZJ2</accession>
<dbReference type="SUPFAM" id="SSF53850">
    <property type="entry name" value="Periplasmic binding protein-like II"/>
    <property type="match status" value="1"/>
</dbReference>